<dbReference type="RefSeq" id="WP_186937950.1">
    <property type="nucleotide sequence ID" value="NZ_JACOOA010000001.1"/>
</dbReference>
<feature type="compositionally biased region" description="Gly residues" evidence="1">
    <location>
        <begin position="276"/>
        <end position="286"/>
    </location>
</feature>
<accession>A0ABR7BNR5</accession>
<name>A0ABR7BNR5_9ACTN</name>
<organism evidence="4 5">
    <name type="scientific">Eggerthella hominis</name>
    <dbReference type="NCBI Taxonomy" id="2763043"/>
    <lineage>
        <taxon>Bacteria</taxon>
        <taxon>Bacillati</taxon>
        <taxon>Actinomycetota</taxon>
        <taxon>Coriobacteriia</taxon>
        <taxon>Eggerthellales</taxon>
        <taxon>Eggerthellaceae</taxon>
        <taxon>Eggerthella</taxon>
    </lineage>
</organism>
<feature type="transmembrane region" description="Helical" evidence="2">
    <location>
        <begin position="331"/>
        <end position="351"/>
    </location>
</feature>
<feature type="compositionally biased region" description="Acidic residues" evidence="1">
    <location>
        <begin position="192"/>
        <end position="207"/>
    </location>
</feature>
<feature type="compositionally biased region" description="Low complexity" evidence="1">
    <location>
        <begin position="287"/>
        <end position="321"/>
    </location>
</feature>
<keyword evidence="2" id="KW-1133">Transmembrane helix</keyword>
<feature type="signal peptide" evidence="3">
    <location>
        <begin position="1"/>
        <end position="36"/>
    </location>
</feature>
<keyword evidence="2" id="KW-0472">Membrane</keyword>
<feature type="compositionally biased region" description="Gly residues" evidence="1">
    <location>
        <begin position="225"/>
        <end position="236"/>
    </location>
</feature>
<dbReference type="EMBL" id="JACOOA010000001">
    <property type="protein sequence ID" value="MBC5583248.1"/>
    <property type="molecule type" value="Genomic_DNA"/>
</dbReference>
<keyword evidence="2" id="KW-0812">Transmembrane</keyword>
<evidence type="ECO:0000313" key="5">
    <source>
        <dbReference type="Proteomes" id="UP000622448"/>
    </source>
</evidence>
<feature type="chain" id="PRO_5046973525" evidence="3">
    <location>
        <begin position="37"/>
        <end position="364"/>
    </location>
</feature>
<evidence type="ECO:0000313" key="4">
    <source>
        <dbReference type="EMBL" id="MBC5583248.1"/>
    </source>
</evidence>
<evidence type="ECO:0000256" key="1">
    <source>
        <dbReference type="SAM" id="MobiDB-lite"/>
    </source>
</evidence>
<sequence>MQHGTRKRPSRALACALAFGLAAALALPGGSALALAGVGSVGGVGGDGGDGIDRVDEPFGQIVRIIPDVGTLSILFLPALPILDEEGRLPGSLETLAIERAYADEPDAWEPLGTLAWDDGWGEYNTPDGSLSLVPVYADDQWTIVSYCTVHVESDAVDYRDFYLRATAVTREDGVRTTTAFAPALFAYEEEWLPDPQPDPDDPDDPDGPGAEPPSVVNPPKADGGDSGGNRGGVGQGESERVDPAGAPEDVAPAAQEAEAARRRGAPSAGQDATGSGNGGEGGADVEGGASADEGAPAPAAQGGAAASSAAPAGAGAGAAEADGEGRIPGFAWAVGVTAGAVALAGGALAARRARSERPRKTRP</sequence>
<feature type="compositionally biased region" description="Low complexity" evidence="1">
    <location>
        <begin position="247"/>
        <end position="258"/>
    </location>
</feature>
<reference evidence="4 5" key="1">
    <citation type="submission" date="2020-08" db="EMBL/GenBank/DDBJ databases">
        <title>Genome public.</title>
        <authorList>
            <person name="Liu C."/>
            <person name="Sun Q."/>
        </authorList>
    </citation>
    <scope>NUCLEOTIDE SEQUENCE [LARGE SCALE GENOMIC DNA]</scope>
    <source>
        <strain evidence="4 5">NSJ-70</strain>
    </source>
</reference>
<feature type="region of interest" description="Disordered" evidence="1">
    <location>
        <begin position="192"/>
        <end position="324"/>
    </location>
</feature>
<evidence type="ECO:0000256" key="2">
    <source>
        <dbReference type="SAM" id="Phobius"/>
    </source>
</evidence>
<protein>
    <submittedName>
        <fullName evidence="4">Uncharacterized protein</fullName>
    </submittedName>
</protein>
<proteinExistence type="predicted"/>
<feature type="compositionally biased region" description="Low complexity" evidence="1">
    <location>
        <begin position="266"/>
        <end position="275"/>
    </location>
</feature>
<keyword evidence="3" id="KW-0732">Signal</keyword>
<gene>
    <name evidence="4" type="ORF">H8S61_03420</name>
</gene>
<evidence type="ECO:0000256" key="3">
    <source>
        <dbReference type="SAM" id="SignalP"/>
    </source>
</evidence>
<keyword evidence="5" id="KW-1185">Reference proteome</keyword>
<dbReference type="Proteomes" id="UP000622448">
    <property type="component" value="Unassembled WGS sequence"/>
</dbReference>
<comment type="caution">
    <text evidence="4">The sequence shown here is derived from an EMBL/GenBank/DDBJ whole genome shotgun (WGS) entry which is preliminary data.</text>
</comment>